<comment type="similarity">
    <text evidence="7">Belongs to the binding-protein-dependent transport system permease family.</text>
</comment>
<feature type="transmembrane region" description="Helical" evidence="7">
    <location>
        <begin position="59"/>
        <end position="77"/>
    </location>
</feature>
<evidence type="ECO:0000256" key="6">
    <source>
        <dbReference type="ARBA" id="ARBA00023136"/>
    </source>
</evidence>
<accession>A0ABU5ZFJ1</accession>
<organism evidence="9 10">
    <name type="scientific">Ferviditalea candida</name>
    <dbReference type="NCBI Taxonomy" id="3108399"/>
    <lineage>
        <taxon>Bacteria</taxon>
        <taxon>Bacillati</taxon>
        <taxon>Bacillota</taxon>
        <taxon>Bacilli</taxon>
        <taxon>Bacillales</taxon>
        <taxon>Paenibacillaceae</taxon>
        <taxon>Ferviditalea</taxon>
    </lineage>
</organism>
<dbReference type="CDD" id="cd06261">
    <property type="entry name" value="TM_PBP2"/>
    <property type="match status" value="1"/>
</dbReference>
<comment type="subcellular location">
    <subcellularLocation>
        <location evidence="1 7">Cell membrane</location>
        <topology evidence="1 7">Multi-pass membrane protein</topology>
    </subcellularLocation>
</comment>
<evidence type="ECO:0000256" key="4">
    <source>
        <dbReference type="ARBA" id="ARBA00022692"/>
    </source>
</evidence>
<feature type="domain" description="ABC transmembrane type-1" evidence="8">
    <location>
        <begin position="17"/>
        <end position="205"/>
    </location>
</feature>
<evidence type="ECO:0000256" key="3">
    <source>
        <dbReference type="ARBA" id="ARBA00022475"/>
    </source>
</evidence>
<feature type="transmembrane region" description="Helical" evidence="7">
    <location>
        <begin position="83"/>
        <end position="102"/>
    </location>
</feature>
<reference evidence="9" key="1">
    <citation type="submission" date="2023-12" db="EMBL/GenBank/DDBJ databases">
        <title>Fervidustalea candida gen. nov., sp. nov., a novel member of the family Paenibacillaceae isolated from a geothermal area.</title>
        <authorList>
            <person name="Li W.-J."/>
            <person name="Jiao J.-Y."/>
            <person name="Chen Y."/>
        </authorList>
    </citation>
    <scope>NUCLEOTIDE SEQUENCE</scope>
    <source>
        <strain evidence="9">SYSU GA230002</strain>
    </source>
</reference>
<keyword evidence="10" id="KW-1185">Reference proteome</keyword>
<dbReference type="Gene3D" id="1.10.3720.10">
    <property type="entry name" value="MetI-like"/>
    <property type="match status" value="1"/>
</dbReference>
<evidence type="ECO:0000256" key="1">
    <source>
        <dbReference type="ARBA" id="ARBA00004651"/>
    </source>
</evidence>
<comment type="caution">
    <text evidence="9">The sequence shown here is derived from an EMBL/GenBank/DDBJ whole genome shotgun (WGS) entry which is preliminary data.</text>
</comment>
<evidence type="ECO:0000259" key="8">
    <source>
        <dbReference type="PROSITE" id="PS50928"/>
    </source>
</evidence>
<proteinExistence type="inferred from homology"/>
<keyword evidence="6 7" id="KW-0472">Membrane</keyword>
<gene>
    <name evidence="9" type="ORF">VF724_04680</name>
</gene>
<feature type="transmembrane region" description="Helical" evidence="7">
    <location>
        <begin position="12"/>
        <end position="38"/>
    </location>
</feature>
<sequence>MDFSAAWAYKTLLLNGFAVTIELSILAIITGTLLGFVAGLSQTSKWAILKYPTKLYIEIFRGSPLLIQLFMVFYGLPYLGIDISIFAATLLVFTLYGGAYIAEIIRSGIESIPKGQFEASQSLGLTYRQMMQKIILPQTLKVSLPPLMGFYIGLIKDTSVASIIGYMEVVKEGQMIINITAKPFEIYFVISVMYFIISYPLSLLVDWIEGRNKHA</sequence>
<dbReference type="Proteomes" id="UP001310386">
    <property type="component" value="Unassembled WGS sequence"/>
</dbReference>
<protein>
    <submittedName>
        <fullName evidence="9">Amino acid ABC transporter permease</fullName>
    </submittedName>
</protein>
<dbReference type="InterPro" id="IPR000515">
    <property type="entry name" value="MetI-like"/>
</dbReference>
<keyword evidence="5 7" id="KW-1133">Transmembrane helix</keyword>
<name>A0ABU5ZFJ1_9BACL</name>
<dbReference type="InterPro" id="IPR035906">
    <property type="entry name" value="MetI-like_sf"/>
</dbReference>
<dbReference type="PANTHER" id="PTHR30614:SF34">
    <property type="entry name" value="BLR6398 PROTEIN"/>
    <property type="match status" value="1"/>
</dbReference>
<keyword evidence="3" id="KW-1003">Cell membrane</keyword>
<dbReference type="InterPro" id="IPR043429">
    <property type="entry name" value="ArtM/GltK/GlnP/TcyL/YhdX-like"/>
</dbReference>
<evidence type="ECO:0000256" key="7">
    <source>
        <dbReference type="RuleBase" id="RU363032"/>
    </source>
</evidence>
<dbReference type="RefSeq" id="WP_371753068.1">
    <property type="nucleotide sequence ID" value="NZ_JAYJLD010000005.1"/>
</dbReference>
<dbReference type="NCBIfam" id="TIGR01726">
    <property type="entry name" value="HEQRo_perm_3TM"/>
    <property type="match status" value="1"/>
</dbReference>
<evidence type="ECO:0000313" key="9">
    <source>
        <dbReference type="EMBL" id="MEB3100953.1"/>
    </source>
</evidence>
<dbReference type="InterPro" id="IPR010065">
    <property type="entry name" value="AA_ABC_transptr_permease_3TM"/>
</dbReference>
<dbReference type="PANTHER" id="PTHR30614">
    <property type="entry name" value="MEMBRANE COMPONENT OF AMINO ACID ABC TRANSPORTER"/>
    <property type="match status" value="1"/>
</dbReference>
<evidence type="ECO:0000256" key="2">
    <source>
        <dbReference type="ARBA" id="ARBA00022448"/>
    </source>
</evidence>
<dbReference type="Pfam" id="PF00528">
    <property type="entry name" value="BPD_transp_1"/>
    <property type="match status" value="1"/>
</dbReference>
<dbReference type="SUPFAM" id="SSF161098">
    <property type="entry name" value="MetI-like"/>
    <property type="match status" value="1"/>
</dbReference>
<evidence type="ECO:0000256" key="5">
    <source>
        <dbReference type="ARBA" id="ARBA00022989"/>
    </source>
</evidence>
<dbReference type="EMBL" id="JAYJLD010000005">
    <property type="protein sequence ID" value="MEB3100953.1"/>
    <property type="molecule type" value="Genomic_DNA"/>
</dbReference>
<dbReference type="PROSITE" id="PS50928">
    <property type="entry name" value="ABC_TM1"/>
    <property type="match status" value="1"/>
</dbReference>
<evidence type="ECO:0000313" key="10">
    <source>
        <dbReference type="Proteomes" id="UP001310386"/>
    </source>
</evidence>
<keyword evidence="2 7" id="KW-0813">Transport</keyword>
<keyword evidence="4 7" id="KW-0812">Transmembrane</keyword>
<feature type="transmembrane region" description="Helical" evidence="7">
    <location>
        <begin position="186"/>
        <end position="208"/>
    </location>
</feature>